<dbReference type="RefSeq" id="WP_060586648.1">
    <property type="nucleotide sequence ID" value="NZ_CP013067.1"/>
</dbReference>
<gene>
    <name evidence="1" type="ORF">WL1483_2923</name>
</gene>
<sequence>MATPKGLVLQLYKHWEIVEELASMSREWLAFDEQTVLGIISKLHCAPDGEPDKAADALRALCKCDVLQCLERTETLQVNPVVLEFVRSLTREHELGLSSVLKARVDGIKLAIMQTSEGMEPFNHELIRQGAAHLSDLFRQIGLQLDVDRHAIMDLAEQAKSSDSAQPIQYRYRAVLEAYDQYVEPMNEMMDCTDLVIT</sequence>
<evidence type="ECO:0000313" key="1">
    <source>
        <dbReference type="EMBL" id="ALP42342.1"/>
    </source>
</evidence>
<dbReference type="PATRIC" id="fig|652.5.peg.2635"/>
<protein>
    <submittedName>
        <fullName evidence="1">Uncharacterized protein</fullName>
    </submittedName>
</protein>
<dbReference type="AlphaFoldDB" id="A0A0S2SL53"/>
<dbReference type="Proteomes" id="UP000058114">
    <property type="component" value="Chromosome"/>
</dbReference>
<evidence type="ECO:0000313" key="2">
    <source>
        <dbReference type="Proteomes" id="UP000058114"/>
    </source>
</evidence>
<dbReference type="EMBL" id="CP013067">
    <property type="protein sequence ID" value="ALP42342.1"/>
    <property type="molecule type" value="Genomic_DNA"/>
</dbReference>
<dbReference type="KEGG" id="asr:WL1483_2923"/>
<name>A0A0S2SL53_9GAMM</name>
<proteinExistence type="predicted"/>
<accession>A0A0S2SL53</accession>
<reference evidence="1 2" key="2">
    <citation type="journal article" date="2016" name="Genome Announc.">
        <title>Complete Genome Sequence of the Highly Virulent Aeromonas schubertii Strain WL1483, Isolated from Diseased Snakehead Fish (Channa argus) in China.</title>
        <authorList>
            <person name="Liu L."/>
            <person name="Li N."/>
            <person name="Zhang D."/>
            <person name="Fu X."/>
            <person name="Shi C."/>
            <person name="Lin Q."/>
            <person name="Hao G."/>
        </authorList>
    </citation>
    <scope>NUCLEOTIDE SEQUENCE [LARGE SCALE GENOMIC DNA]</scope>
    <source>
        <strain evidence="1 2">WL1483</strain>
    </source>
</reference>
<organism evidence="1 2">
    <name type="scientific">Aeromonas schubertii</name>
    <dbReference type="NCBI Taxonomy" id="652"/>
    <lineage>
        <taxon>Bacteria</taxon>
        <taxon>Pseudomonadati</taxon>
        <taxon>Pseudomonadota</taxon>
        <taxon>Gammaproteobacteria</taxon>
        <taxon>Aeromonadales</taxon>
        <taxon>Aeromonadaceae</taxon>
        <taxon>Aeromonas</taxon>
    </lineage>
</organism>
<reference evidence="2" key="1">
    <citation type="submission" date="2015-10" db="EMBL/GenBank/DDBJ databases">
        <title>Complete Genome Sequence of Aeromonas schubertii strain WL1483.</title>
        <authorList>
            <person name="Liu L."/>
        </authorList>
    </citation>
    <scope>NUCLEOTIDE SEQUENCE [LARGE SCALE GENOMIC DNA]</scope>
    <source>
        <strain evidence="2">WL1483</strain>
    </source>
</reference>